<dbReference type="OrthoDB" id="10285251at2759"/>
<organism evidence="3">
    <name type="scientific">Octopus bimaculoides</name>
    <name type="common">California two-spotted octopus</name>
    <dbReference type="NCBI Taxonomy" id="37653"/>
    <lineage>
        <taxon>Eukaryota</taxon>
        <taxon>Metazoa</taxon>
        <taxon>Spiralia</taxon>
        <taxon>Lophotrochozoa</taxon>
        <taxon>Mollusca</taxon>
        <taxon>Cephalopoda</taxon>
        <taxon>Coleoidea</taxon>
        <taxon>Octopodiformes</taxon>
        <taxon>Octopoda</taxon>
        <taxon>Incirrata</taxon>
        <taxon>Octopodidae</taxon>
        <taxon>Octopus</taxon>
    </lineage>
</organism>
<reference evidence="3" key="1">
    <citation type="submission" date="2015-07" db="EMBL/GenBank/DDBJ databases">
        <title>MeaNS - Measles Nucleotide Surveillance Program.</title>
        <authorList>
            <person name="Tran T."/>
            <person name="Druce J."/>
        </authorList>
    </citation>
    <scope>NUCLEOTIDE SEQUENCE</scope>
    <source>
        <strain evidence="3">UCB-OBI-ISO-001</strain>
        <tissue evidence="3">Gonad</tissue>
    </source>
</reference>
<dbReference type="EMBL" id="KQ425676">
    <property type="protein sequence ID" value="KOF69123.1"/>
    <property type="molecule type" value="Genomic_DNA"/>
</dbReference>
<evidence type="ECO:0000313" key="3">
    <source>
        <dbReference type="EMBL" id="KOF69123.1"/>
    </source>
</evidence>
<dbReference type="InterPro" id="IPR018379">
    <property type="entry name" value="BEN_domain"/>
</dbReference>
<name>A0A0L8FWQ4_OCTBM</name>
<feature type="domain" description="BEN" evidence="2">
    <location>
        <begin position="230"/>
        <end position="335"/>
    </location>
</feature>
<dbReference type="PROSITE" id="PS51457">
    <property type="entry name" value="BEN"/>
    <property type="match status" value="1"/>
</dbReference>
<gene>
    <name evidence="3" type="ORF">OCBIM_22005608mg</name>
</gene>
<proteinExistence type="predicted"/>
<feature type="compositionally biased region" description="Polar residues" evidence="1">
    <location>
        <begin position="107"/>
        <end position="122"/>
    </location>
</feature>
<evidence type="ECO:0000259" key="2">
    <source>
        <dbReference type="PROSITE" id="PS51457"/>
    </source>
</evidence>
<feature type="region of interest" description="Disordered" evidence="1">
    <location>
        <begin position="67"/>
        <end position="91"/>
    </location>
</feature>
<dbReference type="GO" id="GO:0003677">
    <property type="term" value="F:DNA binding"/>
    <property type="evidence" value="ECO:0007669"/>
    <property type="project" value="InterPro"/>
</dbReference>
<evidence type="ECO:0000256" key="1">
    <source>
        <dbReference type="SAM" id="MobiDB-lite"/>
    </source>
</evidence>
<dbReference type="AlphaFoldDB" id="A0A0L8FWQ4"/>
<protein>
    <recommendedName>
        <fullName evidence="2">BEN domain-containing protein</fullName>
    </recommendedName>
</protein>
<dbReference type="Gene3D" id="1.10.10.2590">
    <property type="entry name" value="BEN domain"/>
    <property type="match status" value="1"/>
</dbReference>
<accession>A0A0L8FWQ4</accession>
<feature type="region of interest" description="Disordered" evidence="1">
    <location>
        <begin position="107"/>
        <end position="126"/>
    </location>
</feature>
<sequence>MDSLKVNPCCIEVLEQVLAILKKHVSNVETESEFPNDLKNESQHRTGIASQLGTLPVHNRTINHHHTLSKTQILQSNRSKENHSENQLRFISKPNVNKEAFLIKATTQLPTTSSNHSNAVQSRNRRISAPLQVTPKIPSHQVVKRPVSASTMKVSTVTSPKTFIREQSVPFQDSLHLKTTLNNGPEVSHISTQNYCLNSQVSSKSVSQITPTPRTTTEQGKPKEVELISGLGVNILEDELTRIQFNATTANDPAILVIALLQHFFSDEVLARSTATSCRGKGRAKHSTSQPLNQQIMEAIRRFSVLYSRKINRSLTETQVNRITANKIGTAKMALKRRSEENSLVSRGPRFGKISRNSESVKPKEIIVPTDEDLNFVIKVEKDNDF</sequence>